<dbReference type="EMBL" id="MZ334525">
    <property type="protein sequence ID" value="UBF23199.1"/>
    <property type="molecule type" value="Genomic_DNA"/>
</dbReference>
<protein>
    <submittedName>
        <fullName evidence="1">Uncharacterized protein</fullName>
    </submittedName>
</protein>
<organism evidence="1 2">
    <name type="scientific">Haloarcula tailed virus 2</name>
    <dbReference type="NCBI Taxonomy" id="2877989"/>
    <lineage>
        <taxon>Viruses</taxon>
        <taxon>Duplodnaviria</taxon>
        <taxon>Heunggongvirae</taxon>
        <taxon>Uroviricota</taxon>
        <taxon>Caudoviricetes</taxon>
        <taxon>Thumleimavirales</taxon>
        <taxon>Soleiviridae</taxon>
        <taxon>Eilatmyovirus</taxon>
        <taxon>Eilatmyovirus salis</taxon>
        <taxon>Eilatmyovirus HATV2</taxon>
    </lineage>
</organism>
<evidence type="ECO:0000313" key="1">
    <source>
        <dbReference type="EMBL" id="UBF23199.1"/>
    </source>
</evidence>
<dbReference type="Proteomes" id="UP000827814">
    <property type="component" value="Segment"/>
</dbReference>
<name>A0AAE9BYS2_9CAUD</name>
<sequence length="58" mass="6491">MGQTTIDCDVVLVQNQEGVLDGLYLTTEDSELATKITGVQEISRLHRDLRTQVQEAMQ</sequence>
<proteinExistence type="predicted"/>
<reference evidence="1" key="1">
    <citation type="submission" date="2021-05" db="EMBL/GenBank/DDBJ databases">
        <title>Diversity, taxonomy and evolution of archaeal viruses of the class Caudoviricetes.</title>
        <authorList>
            <person name="Liu Y."/>
            <person name="Demina T.A."/>
            <person name="Roux S."/>
            <person name="Aiewsakun P."/>
            <person name="Kazlauskas D."/>
            <person name="Simmonds P."/>
            <person name="Prangishvili D."/>
            <person name="Oksanen H.M."/>
            <person name="Krupovic M."/>
        </authorList>
    </citation>
    <scope>NUCLEOTIDE SEQUENCE</scope>
    <source>
        <strain evidence="1">HATV-2/44</strain>
    </source>
</reference>
<keyword evidence="2" id="KW-1185">Reference proteome</keyword>
<accession>A0AAE9BYS2</accession>
<evidence type="ECO:0000313" key="2">
    <source>
        <dbReference type="Proteomes" id="UP000827814"/>
    </source>
</evidence>
<gene>
    <name evidence="1" type="ORF">HATV-2_gp48</name>
</gene>